<reference evidence="3" key="1">
    <citation type="journal article" date="2019" name="Int. J. Syst. Evol. Microbiol.">
        <title>The Global Catalogue of Microorganisms (GCM) 10K type strain sequencing project: providing services to taxonomists for standard genome sequencing and annotation.</title>
        <authorList>
            <consortium name="The Broad Institute Genomics Platform"/>
            <consortium name="The Broad Institute Genome Sequencing Center for Infectious Disease"/>
            <person name="Wu L."/>
            <person name="Ma J."/>
        </authorList>
    </citation>
    <scope>NUCLEOTIDE SEQUENCE [LARGE SCALE GENOMIC DNA]</scope>
    <source>
        <strain evidence="3">CGMCC 1.15304</strain>
    </source>
</reference>
<keyword evidence="1" id="KW-0472">Membrane</keyword>
<comment type="caution">
    <text evidence="2">The sequence shown here is derived from an EMBL/GenBank/DDBJ whole genome shotgun (WGS) entry which is preliminary data.</text>
</comment>
<evidence type="ECO:0000256" key="1">
    <source>
        <dbReference type="SAM" id="Phobius"/>
    </source>
</evidence>
<organism evidence="2 3">
    <name type="scientific">Kordiimonas lipolytica</name>
    <dbReference type="NCBI Taxonomy" id="1662421"/>
    <lineage>
        <taxon>Bacteria</taxon>
        <taxon>Pseudomonadati</taxon>
        <taxon>Pseudomonadota</taxon>
        <taxon>Alphaproteobacteria</taxon>
        <taxon>Kordiimonadales</taxon>
        <taxon>Kordiimonadaceae</taxon>
        <taxon>Kordiimonas</taxon>
    </lineage>
</organism>
<keyword evidence="3" id="KW-1185">Reference proteome</keyword>
<keyword evidence="1" id="KW-0812">Transmembrane</keyword>
<evidence type="ECO:0000313" key="3">
    <source>
        <dbReference type="Proteomes" id="UP001595776"/>
    </source>
</evidence>
<dbReference type="EMBL" id="JBHSCR010000003">
    <property type="protein sequence ID" value="MFC4347144.1"/>
    <property type="molecule type" value="Genomic_DNA"/>
</dbReference>
<feature type="transmembrane region" description="Helical" evidence="1">
    <location>
        <begin position="104"/>
        <end position="122"/>
    </location>
</feature>
<accession>A0ABV8U8G8</accession>
<sequence length="302" mass="34195">MPFDMPENTVLAITYAVFLGQIYLISHYFPARFIARVRYVIDNFPVADYPKLFPNAGPNFKENMTGKLKLFRVVNNVIAVIGLVILFSMLARGYRPDPKGGDEIFVMFYFFLQVIPFIVASITEHAQYKAMRGAFTEARRTADLRPRHLFDFVSPAAVFAALACYGAWLIYYLSVKGWDQPWGEEVYISVGMTTAMNLAYAFVIARFIYGKKLDPYQASKDHLKTVEAVTKVLVYSSIGISLFHIISVAADEHALEAFDPVFSSLYMQYCTLIGFGVMLSIARVEDFDFSVYRNKDQTGKPA</sequence>
<dbReference type="Proteomes" id="UP001595776">
    <property type="component" value="Unassembled WGS sequence"/>
</dbReference>
<feature type="transmembrane region" description="Helical" evidence="1">
    <location>
        <begin position="12"/>
        <end position="29"/>
    </location>
</feature>
<evidence type="ECO:0008006" key="4">
    <source>
        <dbReference type="Google" id="ProtNLM"/>
    </source>
</evidence>
<keyword evidence="1" id="KW-1133">Transmembrane helix</keyword>
<feature type="transmembrane region" description="Helical" evidence="1">
    <location>
        <begin position="266"/>
        <end position="284"/>
    </location>
</feature>
<feature type="transmembrane region" description="Helical" evidence="1">
    <location>
        <begin position="228"/>
        <end position="246"/>
    </location>
</feature>
<feature type="transmembrane region" description="Helical" evidence="1">
    <location>
        <begin position="186"/>
        <end position="208"/>
    </location>
</feature>
<feature type="transmembrane region" description="Helical" evidence="1">
    <location>
        <begin position="73"/>
        <end position="92"/>
    </location>
</feature>
<dbReference type="RefSeq" id="WP_068151362.1">
    <property type="nucleotide sequence ID" value="NZ_JBHSCR010000003.1"/>
</dbReference>
<gene>
    <name evidence="2" type="ORF">ACFO5Q_04740</name>
</gene>
<proteinExistence type="predicted"/>
<name>A0ABV8U8G8_9PROT</name>
<feature type="transmembrane region" description="Helical" evidence="1">
    <location>
        <begin position="149"/>
        <end position="174"/>
    </location>
</feature>
<protein>
    <recommendedName>
        <fullName evidence="4">Beta-carotene 15,15'-monooxygenase</fullName>
    </recommendedName>
</protein>
<evidence type="ECO:0000313" key="2">
    <source>
        <dbReference type="EMBL" id="MFC4347144.1"/>
    </source>
</evidence>